<keyword evidence="5" id="KW-1185">Reference proteome</keyword>
<dbReference type="SUPFAM" id="SSF50998">
    <property type="entry name" value="Quinoprotein alcohol dehydrogenase-like"/>
    <property type="match status" value="1"/>
</dbReference>
<dbReference type="EMBL" id="LIYD01000005">
    <property type="protein sequence ID" value="KOS07246.1"/>
    <property type="molecule type" value="Genomic_DNA"/>
</dbReference>
<gene>
    <name evidence="4" type="ORF">AM493_15280</name>
</gene>
<organism evidence="4 5">
    <name type="scientific">Flavobacterium akiainvivens</name>
    <dbReference type="NCBI Taxonomy" id="1202724"/>
    <lineage>
        <taxon>Bacteria</taxon>
        <taxon>Pseudomonadati</taxon>
        <taxon>Bacteroidota</taxon>
        <taxon>Flavobacteriia</taxon>
        <taxon>Flavobacteriales</taxon>
        <taxon>Flavobacteriaceae</taxon>
        <taxon>Flavobacterium</taxon>
    </lineage>
</organism>
<dbReference type="PANTHER" id="PTHR42754:SF1">
    <property type="entry name" value="LIPOPROTEIN"/>
    <property type="match status" value="1"/>
</dbReference>
<dbReference type="NCBIfam" id="TIGR04183">
    <property type="entry name" value="Por_Secre_tail"/>
    <property type="match status" value="1"/>
</dbReference>
<dbReference type="STRING" id="1202724.AM493_15280"/>
<dbReference type="Proteomes" id="UP000037755">
    <property type="component" value="Unassembled WGS sequence"/>
</dbReference>
<dbReference type="OrthoDB" id="9811934at2"/>
<reference evidence="4 5" key="1">
    <citation type="submission" date="2015-08" db="EMBL/GenBank/DDBJ databases">
        <title>Whole genome sequence of Flavobacterium akiainvivens IK-1T, from decaying Wikstroemia oahuensis, an endemic Hawaiian shrub.</title>
        <authorList>
            <person name="Wan X."/>
            <person name="Hou S."/>
            <person name="Saito J."/>
            <person name="Donachie S."/>
        </authorList>
    </citation>
    <scope>NUCLEOTIDE SEQUENCE [LARGE SCALE GENOMIC DNA]</scope>
    <source>
        <strain evidence="4 5">IK-1</strain>
    </source>
</reference>
<dbReference type="AlphaFoldDB" id="A0A0M9VJ13"/>
<sequence length="502" mass="52780">MKTITLLIACALTWGKIMAQTPVIEWKHSYGGSGHDGLAAIEPLPEGGYIVAGYTDSTDGTVTEPIVGMQDAWLLKTDNTGAILWQKTIGGLYADMPNDIALTPDGGFVIAGTNNNPGSSHGYDFLIMKTDSEGTLEWQQILGGTGFDVAHSIHPTADGGYMVAGESTSNDGDAIAGKGMSDFWVLKLTSEGTIEWQKKLGGSLNDGAWAMQPTSDGGWVVAGMTESNNLDVTGNHGMGDYWLVKLNASGNIQWQKTYGGTSIDYGIVMAAAPDGGYLLSGFAFSNDGDVSGNHGAGDMWVVKTSATGAVEWQKCLGGISNEVAYDVVVTQDGGYLLGGYAMSADGDLTANQGNADCWVVKLDATGTLLWQKSLGGSNLDYVKGLRETADGMCIMAGNSISGDGDVDSNLGNEDFWIVKLGEEVTGINTPLFKNLVAYPNPAADVLSFSENTDIITVFTPDGKAVLNSANTQSINISHLATGMYFAEAQINGVTQRLSFAKQ</sequence>
<dbReference type="Pfam" id="PF18962">
    <property type="entry name" value="Por_Secre_tail"/>
    <property type="match status" value="1"/>
</dbReference>
<dbReference type="InterPro" id="IPR026444">
    <property type="entry name" value="Secre_tail"/>
</dbReference>
<feature type="signal peptide" evidence="2">
    <location>
        <begin position="1"/>
        <end position="19"/>
    </location>
</feature>
<comment type="caution">
    <text evidence="4">The sequence shown here is derived from an EMBL/GenBank/DDBJ whole genome shotgun (WGS) entry which is preliminary data.</text>
</comment>
<proteinExistence type="predicted"/>
<keyword evidence="1 2" id="KW-0732">Signal</keyword>
<dbReference type="InterPro" id="IPR011047">
    <property type="entry name" value="Quinoprotein_ADH-like_sf"/>
</dbReference>
<dbReference type="Gene3D" id="2.80.10.50">
    <property type="match status" value="1"/>
</dbReference>
<evidence type="ECO:0000313" key="4">
    <source>
        <dbReference type="EMBL" id="KOS07246.1"/>
    </source>
</evidence>
<evidence type="ECO:0000259" key="3">
    <source>
        <dbReference type="Pfam" id="PF18962"/>
    </source>
</evidence>
<name>A0A0M9VJ13_9FLAO</name>
<feature type="chain" id="PRO_5005839034" description="Secretion system C-terminal sorting domain-containing protein" evidence="2">
    <location>
        <begin position="20"/>
        <end position="502"/>
    </location>
</feature>
<evidence type="ECO:0000256" key="2">
    <source>
        <dbReference type="SAM" id="SignalP"/>
    </source>
</evidence>
<accession>A0A0M9VJ13</accession>
<protein>
    <recommendedName>
        <fullName evidence="3">Secretion system C-terminal sorting domain-containing protein</fullName>
    </recommendedName>
</protein>
<feature type="domain" description="Secretion system C-terminal sorting" evidence="3">
    <location>
        <begin position="438"/>
        <end position="492"/>
    </location>
</feature>
<dbReference type="RefSeq" id="WP_054408897.1">
    <property type="nucleotide sequence ID" value="NZ_FOYA01000005.1"/>
</dbReference>
<dbReference type="PANTHER" id="PTHR42754">
    <property type="entry name" value="ENDOGLUCANASE"/>
    <property type="match status" value="1"/>
</dbReference>
<evidence type="ECO:0000256" key="1">
    <source>
        <dbReference type="ARBA" id="ARBA00022729"/>
    </source>
</evidence>
<dbReference type="PATRIC" id="fig|1202724.3.peg.3175"/>
<evidence type="ECO:0000313" key="5">
    <source>
        <dbReference type="Proteomes" id="UP000037755"/>
    </source>
</evidence>